<proteinExistence type="predicted"/>
<dbReference type="STRING" id="1533.SAMN05443638_1386"/>
<organism evidence="4 5">
    <name type="scientific">Clostridium fallax</name>
    <dbReference type="NCBI Taxonomy" id="1533"/>
    <lineage>
        <taxon>Bacteria</taxon>
        <taxon>Bacillati</taxon>
        <taxon>Bacillota</taxon>
        <taxon>Clostridia</taxon>
        <taxon>Eubacteriales</taxon>
        <taxon>Clostridiaceae</taxon>
        <taxon>Clostridium</taxon>
    </lineage>
</organism>
<feature type="domain" description="Methyl-accepting transducer" evidence="3">
    <location>
        <begin position="157"/>
        <end position="279"/>
    </location>
</feature>
<sequence>MTIISNLDDNELMKSFNNLIEYLPYYFDDEVAFTMSNTEYFLKGVDSPNIKLGVKKGDKIPKGCGADECLKAKKPISIIVPKDVYGVSIRAIGIPVKENGEIVGTIVIARSLERKKHMVELTETLSTSLEEITESLHVINEGVCNVLELNTKIKNNMDNTYDETKNTNEVLKFIQNIARQTNLLGLNAAIESSRAGEFGKGFNVVANEIRKLSISSSESIKKINEVLNKIQGSVGEISKDVTESNNVFEEQVSSIERITEVIDNLNESAQRLKIITEKI</sequence>
<dbReference type="PANTHER" id="PTHR32089">
    <property type="entry name" value="METHYL-ACCEPTING CHEMOTAXIS PROTEIN MCPB"/>
    <property type="match status" value="1"/>
</dbReference>
<evidence type="ECO:0000313" key="5">
    <source>
        <dbReference type="Proteomes" id="UP000184035"/>
    </source>
</evidence>
<accession>A0A1M4Z794</accession>
<dbReference type="RefSeq" id="WP_242977306.1">
    <property type="nucleotide sequence ID" value="NZ_FQVM01000038.1"/>
</dbReference>
<evidence type="ECO:0000313" key="4">
    <source>
        <dbReference type="EMBL" id="SHF13657.1"/>
    </source>
</evidence>
<dbReference type="Proteomes" id="UP000184035">
    <property type="component" value="Unassembled WGS sequence"/>
</dbReference>
<dbReference type="Pfam" id="PF00015">
    <property type="entry name" value="MCPsignal"/>
    <property type="match status" value="1"/>
</dbReference>
<protein>
    <submittedName>
        <fullName evidence="4">Methyl-accepting chemotaxis protein (MCP) signalling domain-containing protein</fullName>
    </submittedName>
</protein>
<dbReference type="EMBL" id="FQVM01000038">
    <property type="protein sequence ID" value="SHF13657.1"/>
    <property type="molecule type" value="Genomic_DNA"/>
</dbReference>
<evidence type="ECO:0000259" key="3">
    <source>
        <dbReference type="PROSITE" id="PS50111"/>
    </source>
</evidence>
<dbReference type="PANTHER" id="PTHR32089:SF112">
    <property type="entry name" value="LYSOZYME-LIKE PROTEIN-RELATED"/>
    <property type="match status" value="1"/>
</dbReference>
<keyword evidence="5" id="KW-1185">Reference proteome</keyword>
<name>A0A1M4Z794_9CLOT</name>
<dbReference type="SUPFAM" id="SSF58104">
    <property type="entry name" value="Methyl-accepting chemotaxis protein (MCP) signaling domain"/>
    <property type="match status" value="1"/>
</dbReference>
<dbReference type="GO" id="GO:0007165">
    <property type="term" value="P:signal transduction"/>
    <property type="evidence" value="ECO:0007669"/>
    <property type="project" value="UniProtKB-KW"/>
</dbReference>
<dbReference type="Gene3D" id="1.10.287.950">
    <property type="entry name" value="Methyl-accepting chemotaxis protein"/>
    <property type="match status" value="1"/>
</dbReference>
<dbReference type="GO" id="GO:0016020">
    <property type="term" value="C:membrane"/>
    <property type="evidence" value="ECO:0007669"/>
    <property type="project" value="InterPro"/>
</dbReference>
<keyword evidence="1 2" id="KW-0807">Transducer</keyword>
<dbReference type="AlphaFoldDB" id="A0A1M4Z794"/>
<evidence type="ECO:0000256" key="2">
    <source>
        <dbReference type="PROSITE-ProRule" id="PRU00284"/>
    </source>
</evidence>
<gene>
    <name evidence="4" type="ORF">SAMN05443638_1386</name>
</gene>
<dbReference type="InterPro" id="IPR004089">
    <property type="entry name" value="MCPsignal_dom"/>
</dbReference>
<dbReference type="SMART" id="SM00283">
    <property type="entry name" value="MA"/>
    <property type="match status" value="1"/>
</dbReference>
<dbReference type="PROSITE" id="PS50111">
    <property type="entry name" value="CHEMOTAXIS_TRANSDUC_2"/>
    <property type="match status" value="1"/>
</dbReference>
<evidence type="ECO:0000256" key="1">
    <source>
        <dbReference type="ARBA" id="ARBA00023224"/>
    </source>
</evidence>
<reference evidence="4 5" key="1">
    <citation type="submission" date="2016-11" db="EMBL/GenBank/DDBJ databases">
        <authorList>
            <person name="Jaros S."/>
            <person name="Januszkiewicz K."/>
            <person name="Wedrychowicz H."/>
        </authorList>
    </citation>
    <scope>NUCLEOTIDE SEQUENCE [LARGE SCALE GENOMIC DNA]</scope>
    <source>
        <strain evidence="4 5">DSM 2631</strain>
    </source>
</reference>